<organism evidence="6 7">
    <name type="scientific">Endozoicomonas gorgoniicola</name>
    <dbReference type="NCBI Taxonomy" id="1234144"/>
    <lineage>
        <taxon>Bacteria</taxon>
        <taxon>Pseudomonadati</taxon>
        <taxon>Pseudomonadota</taxon>
        <taxon>Gammaproteobacteria</taxon>
        <taxon>Oceanospirillales</taxon>
        <taxon>Endozoicomonadaceae</taxon>
        <taxon>Endozoicomonas</taxon>
    </lineage>
</organism>
<dbReference type="PANTHER" id="PTHR30408">
    <property type="entry name" value="TYPE-1 RESTRICTION ENZYME ECOKI SPECIFICITY PROTEIN"/>
    <property type="match status" value="1"/>
</dbReference>
<accession>A0ABT3N2Q0</accession>
<dbReference type="RefSeq" id="WP_262565642.1">
    <property type="nucleotide sequence ID" value="NZ_JAPFCC010000001.1"/>
</dbReference>
<feature type="domain" description="Type I restriction modification DNA specificity" evidence="5">
    <location>
        <begin position="235"/>
        <end position="407"/>
    </location>
</feature>
<protein>
    <submittedName>
        <fullName evidence="6">Restriction endonuclease subunit S</fullName>
        <ecNumber evidence="6">3.1.21.-</ecNumber>
    </submittedName>
</protein>
<keyword evidence="7" id="KW-1185">Reference proteome</keyword>
<keyword evidence="3" id="KW-0238">DNA-binding</keyword>
<evidence type="ECO:0000256" key="2">
    <source>
        <dbReference type="ARBA" id="ARBA00022747"/>
    </source>
</evidence>
<proteinExistence type="inferred from homology"/>
<evidence type="ECO:0000256" key="1">
    <source>
        <dbReference type="ARBA" id="ARBA00010923"/>
    </source>
</evidence>
<dbReference type="InterPro" id="IPR052021">
    <property type="entry name" value="Type-I_RS_S_subunit"/>
</dbReference>
<keyword evidence="6" id="KW-0255">Endonuclease</keyword>
<dbReference type="PANTHER" id="PTHR30408:SF12">
    <property type="entry name" value="TYPE I RESTRICTION ENZYME MJAVIII SPECIFICITY SUBUNIT"/>
    <property type="match status" value="1"/>
</dbReference>
<keyword evidence="4" id="KW-0175">Coiled coil</keyword>
<dbReference type="InterPro" id="IPR000055">
    <property type="entry name" value="Restrct_endonuc_typeI_TRD"/>
</dbReference>
<feature type="domain" description="Type I restriction modification DNA specificity" evidence="5">
    <location>
        <begin position="36"/>
        <end position="191"/>
    </location>
</feature>
<name>A0ABT3N2Q0_9GAMM</name>
<comment type="caution">
    <text evidence="6">The sequence shown here is derived from an EMBL/GenBank/DDBJ whole genome shotgun (WGS) entry which is preliminary data.</text>
</comment>
<sequence>MRYPKYPEYRDSGVEWLGEVPSHWVTWKATHGFNSIGSGTTPKSENTAYYGGDIPWITTSELRENTVKLTKQRLTGEALEDYSTLKLYPAGSLAIAMYGATIGRLGILGVDATVNQACCVFSEPEQFHTKFFFYWLWMARPYLLSQSVGGGQPNLSQDDLKQLRAPAPSTDEQQLIADFLDHKTSQLDTLIAEKQRLIDKLNEKRIALITQAVTKGLDASVPMKDSGVEWLGEVPSGWNVRRLKFVASYNDEALPDTTEPDYEIEYIDISSVSSVEGIKYTEVMFFEDAPSRARRVVQNGDTVISTVRTYLKAIAHIENAPDNLIASTGFAVIRPSEDIHPRFLAYALENQGFVDAVVSESVGVSYPAINATDLVCLPVTYPDDYSEQKRVVDFLDHKISQLDTLIAEKQRMIDKLNEYRTALITAAVTGKIDVRQIRLEDTA</sequence>
<reference evidence="6 7" key="1">
    <citation type="submission" date="2022-10" db="EMBL/GenBank/DDBJ databases">
        <title>High-quality genome sequences of two octocoral-associated bacteria, Endozoicomonas euniceicola EF212 and Endozoicomonas gorgoniicola PS125.</title>
        <authorList>
            <person name="Chiou Y.-J."/>
            <person name="Chen Y.-H."/>
        </authorList>
    </citation>
    <scope>NUCLEOTIDE SEQUENCE [LARGE SCALE GENOMIC DNA]</scope>
    <source>
        <strain evidence="6 7">PS125</strain>
    </source>
</reference>
<dbReference type="InterPro" id="IPR044946">
    <property type="entry name" value="Restrct_endonuc_typeI_TRD_sf"/>
</dbReference>
<dbReference type="CDD" id="cd17280">
    <property type="entry name" value="RMtype1_S_MspEN3ORF6650P_TRD2-CR2_like"/>
    <property type="match status" value="1"/>
</dbReference>
<dbReference type="Pfam" id="PF01420">
    <property type="entry name" value="Methylase_S"/>
    <property type="match status" value="2"/>
</dbReference>
<dbReference type="GO" id="GO:0016787">
    <property type="term" value="F:hydrolase activity"/>
    <property type="evidence" value="ECO:0007669"/>
    <property type="project" value="UniProtKB-KW"/>
</dbReference>
<evidence type="ECO:0000313" key="7">
    <source>
        <dbReference type="Proteomes" id="UP001209854"/>
    </source>
</evidence>
<keyword evidence="2" id="KW-0680">Restriction system</keyword>
<dbReference type="GO" id="GO:0004519">
    <property type="term" value="F:endonuclease activity"/>
    <property type="evidence" value="ECO:0007669"/>
    <property type="project" value="UniProtKB-KW"/>
</dbReference>
<keyword evidence="6" id="KW-0378">Hydrolase</keyword>
<evidence type="ECO:0000259" key="5">
    <source>
        <dbReference type="Pfam" id="PF01420"/>
    </source>
</evidence>
<dbReference type="EMBL" id="JAPFCC010000001">
    <property type="protein sequence ID" value="MCW7555907.1"/>
    <property type="molecule type" value="Genomic_DNA"/>
</dbReference>
<evidence type="ECO:0000256" key="4">
    <source>
        <dbReference type="SAM" id="Coils"/>
    </source>
</evidence>
<dbReference type="Gene3D" id="1.10.287.1120">
    <property type="entry name" value="Bipartite methylase S protein"/>
    <property type="match status" value="1"/>
</dbReference>
<dbReference type="Proteomes" id="UP001209854">
    <property type="component" value="Unassembled WGS sequence"/>
</dbReference>
<gene>
    <name evidence="6" type="ORF">NX722_25415</name>
</gene>
<evidence type="ECO:0000256" key="3">
    <source>
        <dbReference type="ARBA" id="ARBA00023125"/>
    </source>
</evidence>
<dbReference type="SUPFAM" id="SSF116734">
    <property type="entry name" value="DNA methylase specificity domain"/>
    <property type="match status" value="2"/>
</dbReference>
<dbReference type="EC" id="3.1.21.-" evidence="6"/>
<feature type="coiled-coil region" evidence="4">
    <location>
        <begin position="180"/>
        <end position="211"/>
    </location>
</feature>
<dbReference type="Gene3D" id="3.90.220.20">
    <property type="entry name" value="DNA methylase specificity domains"/>
    <property type="match status" value="2"/>
</dbReference>
<evidence type="ECO:0000313" key="6">
    <source>
        <dbReference type="EMBL" id="MCW7555907.1"/>
    </source>
</evidence>
<comment type="similarity">
    <text evidence="1">Belongs to the type-I restriction system S methylase family.</text>
</comment>
<keyword evidence="6" id="KW-0540">Nuclease</keyword>